<protein>
    <submittedName>
        <fullName evidence="2">Uncharacterized protein</fullName>
    </submittedName>
</protein>
<evidence type="ECO:0000313" key="3">
    <source>
        <dbReference type="Proteomes" id="UP001175271"/>
    </source>
</evidence>
<feature type="transmembrane region" description="Helical" evidence="1">
    <location>
        <begin position="20"/>
        <end position="40"/>
    </location>
</feature>
<name>A0AA39HIQ3_9BILA</name>
<feature type="transmembrane region" description="Helical" evidence="1">
    <location>
        <begin position="46"/>
        <end position="68"/>
    </location>
</feature>
<keyword evidence="1" id="KW-0472">Membrane</keyword>
<feature type="transmembrane region" description="Helical" evidence="1">
    <location>
        <begin position="75"/>
        <end position="95"/>
    </location>
</feature>
<sequence length="162" mass="17431">MGLLDLIEHCFTLSLKTLTIAIGLGGIGGSVGSFIFAASTGYSGKLLVLVAGHSVSLFFVSALLLLGVRRGWSSLFLPFLVYTAFLLMCAFLLIVPNLLIRLLDAQPSIERLASLQKSRVAHVLCVSQDYLPDLLVFAFGLAVISSVVQLYRLANRKKQGSS</sequence>
<evidence type="ECO:0000313" key="2">
    <source>
        <dbReference type="EMBL" id="KAK0406613.1"/>
    </source>
</evidence>
<keyword evidence="1" id="KW-1133">Transmembrane helix</keyword>
<accession>A0AA39HIQ3</accession>
<dbReference type="AlphaFoldDB" id="A0AA39HIQ3"/>
<dbReference type="EMBL" id="JAUCMV010000004">
    <property type="protein sequence ID" value="KAK0406613.1"/>
    <property type="molecule type" value="Genomic_DNA"/>
</dbReference>
<proteinExistence type="predicted"/>
<comment type="caution">
    <text evidence="2">The sequence shown here is derived from an EMBL/GenBank/DDBJ whole genome shotgun (WGS) entry which is preliminary data.</text>
</comment>
<organism evidence="2 3">
    <name type="scientific">Steinernema hermaphroditum</name>
    <dbReference type="NCBI Taxonomy" id="289476"/>
    <lineage>
        <taxon>Eukaryota</taxon>
        <taxon>Metazoa</taxon>
        <taxon>Ecdysozoa</taxon>
        <taxon>Nematoda</taxon>
        <taxon>Chromadorea</taxon>
        <taxon>Rhabditida</taxon>
        <taxon>Tylenchina</taxon>
        <taxon>Panagrolaimomorpha</taxon>
        <taxon>Strongyloidoidea</taxon>
        <taxon>Steinernematidae</taxon>
        <taxon>Steinernema</taxon>
    </lineage>
</organism>
<feature type="transmembrane region" description="Helical" evidence="1">
    <location>
        <begin position="134"/>
        <end position="154"/>
    </location>
</feature>
<keyword evidence="3" id="KW-1185">Reference proteome</keyword>
<dbReference type="Proteomes" id="UP001175271">
    <property type="component" value="Unassembled WGS sequence"/>
</dbReference>
<keyword evidence="1" id="KW-0812">Transmembrane</keyword>
<evidence type="ECO:0000256" key="1">
    <source>
        <dbReference type="SAM" id="Phobius"/>
    </source>
</evidence>
<reference evidence="2" key="1">
    <citation type="submission" date="2023-06" db="EMBL/GenBank/DDBJ databases">
        <title>Genomic analysis of the entomopathogenic nematode Steinernema hermaphroditum.</title>
        <authorList>
            <person name="Schwarz E.M."/>
            <person name="Heppert J.K."/>
            <person name="Baniya A."/>
            <person name="Schwartz H.T."/>
            <person name="Tan C.-H."/>
            <person name="Antoshechkin I."/>
            <person name="Sternberg P.W."/>
            <person name="Goodrich-Blair H."/>
            <person name="Dillman A.R."/>
        </authorList>
    </citation>
    <scope>NUCLEOTIDE SEQUENCE</scope>
    <source>
        <strain evidence="2">PS9179</strain>
        <tissue evidence="2">Whole animal</tissue>
    </source>
</reference>
<gene>
    <name evidence="2" type="ORF">QR680_018690</name>
</gene>